<dbReference type="GO" id="GO:0005886">
    <property type="term" value="C:plasma membrane"/>
    <property type="evidence" value="ECO:0007669"/>
    <property type="project" value="UniProtKB-SubCell"/>
</dbReference>
<dbReference type="InterPro" id="IPR000515">
    <property type="entry name" value="MetI-like"/>
</dbReference>
<reference evidence="7 8" key="1">
    <citation type="submission" date="2021-10" db="EMBL/GenBank/DDBJ databases">
        <title>Anaerobic single-cell dispensing facilitates the cultivation of human gut bacteria.</title>
        <authorList>
            <person name="Afrizal A."/>
        </authorList>
    </citation>
    <scope>NUCLEOTIDE SEQUENCE [LARGE SCALE GENOMIC DNA]</scope>
    <source>
        <strain evidence="7 8">CLA-AA-H224</strain>
    </source>
</reference>
<comment type="caution">
    <text evidence="7">The sequence shown here is derived from an EMBL/GenBank/DDBJ whole genome shotgun (WGS) entry which is preliminary data.</text>
</comment>
<keyword evidence="5" id="KW-0813">Transport</keyword>
<keyword evidence="8" id="KW-1185">Reference proteome</keyword>
<evidence type="ECO:0000259" key="6">
    <source>
        <dbReference type="PROSITE" id="PS50928"/>
    </source>
</evidence>
<dbReference type="GO" id="GO:0055085">
    <property type="term" value="P:transmembrane transport"/>
    <property type="evidence" value="ECO:0007669"/>
    <property type="project" value="InterPro"/>
</dbReference>
<dbReference type="Gene3D" id="1.10.3720.10">
    <property type="entry name" value="MetI-like"/>
    <property type="match status" value="1"/>
</dbReference>
<name>A0AAE3E4L7_9FIRM</name>
<dbReference type="InterPro" id="IPR035906">
    <property type="entry name" value="MetI-like_sf"/>
</dbReference>
<dbReference type="PANTHER" id="PTHR43496">
    <property type="entry name" value="PROTEIN LPLB"/>
    <property type="match status" value="1"/>
</dbReference>
<proteinExistence type="inferred from homology"/>
<feature type="transmembrane region" description="Helical" evidence="5">
    <location>
        <begin position="86"/>
        <end position="107"/>
    </location>
</feature>
<dbReference type="SUPFAM" id="SSF161098">
    <property type="entry name" value="MetI-like"/>
    <property type="match status" value="1"/>
</dbReference>
<accession>A0AAE3E4L7</accession>
<keyword evidence="4 5" id="KW-0472">Membrane</keyword>
<keyword evidence="2 5" id="KW-0812">Transmembrane</keyword>
<evidence type="ECO:0000256" key="3">
    <source>
        <dbReference type="ARBA" id="ARBA00022989"/>
    </source>
</evidence>
<dbReference type="CDD" id="cd06261">
    <property type="entry name" value="TM_PBP2"/>
    <property type="match status" value="1"/>
</dbReference>
<comment type="subcellular location">
    <subcellularLocation>
        <location evidence="5">Cell membrane</location>
        <topology evidence="5">Multi-pass membrane protein</topology>
    </subcellularLocation>
    <subcellularLocation>
        <location evidence="1">Membrane</location>
        <topology evidence="1">Multi-pass membrane protein</topology>
    </subcellularLocation>
</comment>
<dbReference type="EMBL" id="JAJEQN010000021">
    <property type="protein sequence ID" value="MCC2221791.1"/>
    <property type="molecule type" value="Genomic_DNA"/>
</dbReference>
<dbReference type="RefSeq" id="WP_118613083.1">
    <property type="nucleotide sequence ID" value="NZ_JAJEQN010000021.1"/>
</dbReference>
<evidence type="ECO:0000256" key="4">
    <source>
        <dbReference type="ARBA" id="ARBA00023136"/>
    </source>
</evidence>
<dbReference type="PANTHER" id="PTHR43496:SF1">
    <property type="entry name" value="POLYGALACTURONAN_RHAMNOGALACTURONAN TRANSPORT SYSTEM PERMEASE PROTEIN YTEP"/>
    <property type="match status" value="1"/>
</dbReference>
<dbReference type="Pfam" id="PF00528">
    <property type="entry name" value="BPD_transp_1"/>
    <property type="match status" value="1"/>
</dbReference>
<evidence type="ECO:0000256" key="1">
    <source>
        <dbReference type="ARBA" id="ARBA00004141"/>
    </source>
</evidence>
<evidence type="ECO:0000256" key="5">
    <source>
        <dbReference type="RuleBase" id="RU363032"/>
    </source>
</evidence>
<keyword evidence="3 5" id="KW-1133">Transmembrane helix</keyword>
<dbReference type="Proteomes" id="UP001198200">
    <property type="component" value="Unassembled WGS sequence"/>
</dbReference>
<sequence length="312" mass="35610">MKQKKQKQPLSKTFKKIATNKVLYIMLVPCMIYTFIFSYYPLTGWIMAFENYKPAKGYWGSKFVGFDQFRFLFEDIEFWRSMRNTLAMSVMNLIFSFLFAIVFALLLNEIKSLPLKKITQTVSYLPHFLSWIIVCSLISKMLSTNDGAVNNVLMKLGLIKEPLLFLGDQKYFWWITTFANIWKETGWNSIIYIAAIAGIDQSLYEAAELDGAGRFRKMWHVTLPGIKSTIIVLLIMNLGWVMNASFEVPYILGSGLLQDVSQTIDIFVLKYGMNIGNYSLATAAGIFKSVISLFLVFSTNAIANKMGESSLM</sequence>
<feature type="transmembrane region" description="Helical" evidence="5">
    <location>
        <begin position="278"/>
        <end position="303"/>
    </location>
</feature>
<evidence type="ECO:0000313" key="7">
    <source>
        <dbReference type="EMBL" id="MCC2221791.1"/>
    </source>
</evidence>
<evidence type="ECO:0000256" key="2">
    <source>
        <dbReference type="ARBA" id="ARBA00022692"/>
    </source>
</evidence>
<feature type="transmembrane region" description="Helical" evidence="5">
    <location>
        <begin position="221"/>
        <end position="242"/>
    </location>
</feature>
<dbReference type="PROSITE" id="PS50928">
    <property type="entry name" value="ABC_TM1"/>
    <property type="match status" value="1"/>
</dbReference>
<dbReference type="AlphaFoldDB" id="A0AAE3E4L7"/>
<evidence type="ECO:0000313" key="8">
    <source>
        <dbReference type="Proteomes" id="UP001198200"/>
    </source>
</evidence>
<gene>
    <name evidence="7" type="ORF">LKD48_09115</name>
</gene>
<protein>
    <submittedName>
        <fullName evidence="7">ABC transporter permease subunit</fullName>
    </submittedName>
</protein>
<organism evidence="7 8">
    <name type="scientific">Anthropogastromicrobium aceti</name>
    <dbReference type="NCBI Taxonomy" id="2981768"/>
    <lineage>
        <taxon>Bacteria</taxon>
        <taxon>Bacillati</taxon>
        <taxon>Bacillota</taxon>
        <taxon>Clostridia</taxon>
        <taxon>Lachnospirales</taxon>
        <taxon>Lachnospiraceae</taxon>
        <taxon>Anthropogastromicrobium</taxon>
    </lineage>
</organism>
<comment type="similarity">
    <text evidence="5">Belongs to the binding-protein-dependent transport system permease family.</text>
</comment>
<feature type="domain" description="ABC transmembrane type-1" evidence="6">
    <location>
        <begin position="82"/>
        <end position="299"/>
    </location>
</feature>
<feature type="transmembrane region" description="Helical" evidence="5">
    <location>
        <begin position="21"/>
        <end position="42"/>
    </location>
</feature>